<gene>
    <name evidence="2" type="ORF">PXEA_LOCUS18673</name>
</gene>
<name>A0A448X1A2_9PLAT</name>
<comment type="caution">
    <text evidence="2">The sequence shown here is derived from an EMBL/GenBank/DDBJ whole genome shotgun (WGS) entry which is preliminary data.</text>
</comment>
<sequence length="162" mass="18226">RLWTCSIRIWRSDEKSDRRKRATVVDCPTRRRNHANRRAETGQHGGPPADGVTPSGKLATHFPRLCRGDNVASLVSVPPEQDEGEAPVHNQLWSHAFEDNRPSQRVVQTTGRQHSSYHFSCVTISHPSCPTVDMTPNLSVHLTLTLTLTLAPYSFVNRRLIL</sequence>
<reference evidence="2" key="1">
    <citation type="submission" date="2018-11" db="EMBL/GenBank/DDBJ databases">
        <authorList>
            <consortium name="Pathogen Informatics"/>
        </authorList>
    </citation>
    <scope>NUCLEOTIDE SEQUENCE</scope>
</reference>
<dbReference type="AlphaFoldDB" id="A0A448X1A2"/>
<dbReference type="Proteomes" id="UP000784294">
    <property type="component" value="Unassembled WGS sequence"/>
</dbReference>
<keyword evidence="3" id="KW-1185">Reference proteome</keyword>
<evidence type="ECO:0000256" key="1">
    <source>
        <dbReference type="SAM" id="MobiDB-lite"/>
    </source>
</evidence>
<evidence type="ECO:0000313" key="2">
    <source>
        <dbReference type="EMBL" id="VEL25233.1"/>
    </source>
</evidence>
<accession>A0A448X1A2</accession>
<feature type="region of interest" description="Disordered" evidence="1">
    <location>
        <begin position="18"/>
        <end position="54"/>
    </location>
</feature>
<proteinExistence type="predicted"/>
<protein>
    <submittedName>
        <fullName evidence="2">Uncharacterized protein</fullName>
    </submittedName>
</protein>
<dbReference type="EMBL" id="CAAALY010072474">
    <property type="protein sequence ID" value="VEL25233.1"/>
    <property type="molecule type" value="Genomic_DNA"/>
</dbReference>
<evidence type="ECO:0000313" key="3">
    <source>
        <dbReference type="Proteomes" id="UP000784294"/>
    </source>
</evidence>
<feature type="non-terminal residue" evidence="2">
    <location>
        <position position="1"/>
    </location>
</feature>
<organism evidence="2 3">
    <name type="scientific">Protopolystoma xenopodis</name>
    <dbReference type="NCBI Taxonomy" id="117903"/>
    <lineage>
        <taxon>Eukaryota</taxon>
        <taxon>Metazoa</taxon>
        <taxon>Spiralia</taxon>
        <taxon>Lophotrochozoa</taxon>
        <taxon>Platyhelminthes</taxon>
        <taxon>Monogenea</taxon>
        <taxon>Polyopisthocotylea</taxon>
        <taxon>Polystomatidea</taxon>
        <taxon>Polystomatidae</taxon>
        <taxon>Protopolystoma</taxon>
    </lineage>
</organism>